<organism evidence="9 10">
    <name type="scientific">Rubus argutus</name>
    <name type="common">Southern blackberry</name>
    <dbReference type="NCBI Taxonomy" id="59490"/>
    <lineage>
        <taxon>Eukaryota</taxon>
        <taxon>Viridiplantae</taxon>
        <taxon>Streptophyta</taxon>
        <taxon>Embryophyta</taxon>
        <taxon>Tracheophyta</taxon>
        <taxon>Spermatophyta</taxon>
        <taxon>Magnoliopsida</taxon>
        <taxon>eudicotyledons</taxon>
        <taxon>Gunneridae</taxon>
        <taxon>Pentapetalae</taxon>
        <taxon>rosids</taxon>
        <taxon>fabids</taxon>
        <taxon>Rosales</taxon>
        <taxon>Rosaceae</taxon>
        <taxon>Rosoideae</taxon>
        <taxon>Rosoideae incertae sedis</taxon>
        <taxon>Rubus</taxon>
    </lineage>
</organism>
<evidence type="ECO:0000256" key="2">
    <source>
        <dbReference type="ARBA" id="ARBA00022737"/>
    </source>
</evidence>
<feature type="region of interest" description="Disordered" evidence="7">
    <location>
        <begin position="524"/>
        <end position="547"/>
    </location>
</feature>
<dbReference type="FunFam" id="1.10.10.790:FF:000002">
    <property type="entry name" value="Splicing factor 3A subunit 1"/>
    <property type="match status" value="1"/>
</dbReference>
<name>A0AAW1XRA5_RUBAR</name>
<dbReference type="InterPro" id="IPR019147">
    <property type="entry name" value="SWAP_N_domain"/>
</dbReference>
<dbReference type="EMBL" id="JBEDUW010000003">
    <property type="protein sequence ID" value="KAK9938590.1"/>
    <property type="molecule type" value="Genomic_DNA"/>
</dbReference>
<feature type="region of interest" description="Disordered" evidence="7">
    <location>
        <begin position="48"/>
        <end position="123"/>
    </location>
</feature>
<evidence type="ECO:0000256" key="7">
    <source>
        <dbReference type="SAM" id="MobiDB-lite"/>
    </source>
</evidence>
<keyword evidence="3" id="KW-0694">RNA-binding</keyword>
<dbReference type="PANTHER" id="PTHR13161:SF15">
    <property type="entry name" value="SPLICING FACTOR, SUPPRESSOR OF WHITE-APRICOT HOMOLOG"/>
    <property type="match status" value="1"/>
</dbReference>
<protein>
    <recommendedName>
        <fullName evidence="8">SURP motif domain-containing protein</fullName>
    </recommendedName>
</protein>
<reference evidence="9 10" key="1">
    <citation type="journal article" date="2023" name="G3 (Bethesda)">
        <title>A chromosome-length genome assembly and annotation of blackberry (Rubus argutus, cv. 'Hillquist').</title>
        <authorList>
            <person name="Bruna T."/>
            <person name="Aryal R."/>
            <person name="Dudchenko O."/>
            <person name="Sargent D.J."/>
            <person name="Mead D."/>
            <person name="Buti M."/>
            <person name="Cavallini A."/>
            <person name="Hytonen T."/>
            <person name="Andres J."/>
            <person name="Pham M."/>
            <person name="Weisz D."/>
            <person name="Mascagni F."/>
            <person name="Usai G."/>
            <person name="Natali L."/>
            <person name="Bassil N."/>
            <person name="Fernandez G.E."/>
            <person name="Lomsadze A."/>
            <person name="Armour M."/>
            <person name="Olukolu B."/>
            <person name="Poorten T."/>
            <person name="Britton C."/>
            <person name="Davik J."/>
            <person name="Ashrafi H."/>
            <person name="Aiden E.L."/>
            <person name="Borodovsky M."/>
            <person name="Worthington M."/>
        </authorList>
    </citation>
    <scope>NUCLEOTIDE SEQUENCE [LARGE SCALE GENOMIC DNA]</scope>
    <source>
        <strain evidence="9">PI 553951</strain>
    </source>
</reference>
<comment type="caution">
    <text evidence="9">The sequence shown here is derived from an EMBL/GenBank/DDBJ whole genome shotgun (WGS) entry which is preliminary data.</text>
</comment>
<dbReference type="AlphaFoldDB" id="A0AAW1XRA5"/>
<feature type="domain" description="SURP motif" evidence="8">
    <location>
        <begin position="354"/>
        <end position="396"/>
    </location>
</feature>
<gene>
    <name evidence="9" type="ORF">M0R45_015318</name>
</gene>
<dbReference type="SMART" id="SM00648">
    <property type="entry name" value="SWAP"/>
    <property type="match status" value="2"/>
</dbReference>
<evidence type="ECO:0000256" key="5">
    <source>
        <dbReference type="ARBA" id="ARBA00023163"/>
    </source>
</evidence>
<keyword evidence="2" id="KW-0677">Repeat</keyword>
<keyword evidence="1" id="KW-0507">mRNA processing</keyword>
<dbReference type="Pfam" id="PF09750">
    <property type="entry name" value="DRY_EERY"/>
    <property type="match status" value="1"/>
</dbReference>
<evidence type="ECO:0000256" key="1">
    <source>
        <dbReference type="ARBA" id="ARBA00022664"/>
    </source>
</evidence>
<feature type="compositionally biased region" description="Acidic residues" evidence="7">
    <location>
        <begin position="80"/>
        <end position="89"/>
    </location>
</feature>
<evidence type="ECO:0000256" key="4">
    <source>
        <dbReference type="ARBA" id="ARBA00023015"/>
    </source>
</evidence>
<evidence type="ECO:0000256" key="3">
    <source>
        <dbReference type="ARBA" id="ARBA00022884"/>
    </source>
</evidence>
<feature type="region of interest" description="Disordered" evidence="7">
    <location>
        <begin position="310"/>
        <end position="333"/>
    </location>
</feature>
<dbReference type="SMART" id="SM01141">
    <property type="entry name" value="DRY_EERY"/>
    <property type="match status" value="1"/>
</dbReference>
<sequence length="547" mass="59583">MDMEVVGRHALLFDDDNSASFVNSPDALVEWNSLFIDRYDVRHLLPIPLPPRTRRRQPHPDASLESELDQERYLDLPSPSEEEEQDSGNDADLSNTGGYRSVAFAYGNPDESTEQKSNDAEPAFCPAFPVPESLIQNLPPTEKIHLIIARTATFVAKHGGQSEIVLRVKQGDNPMFGFLMPDHHLHAYFRLLVDHQELLKYDTHGIHLEEEKKNDGGLDQTGGALSLLGSVYGSGEDEDDTTEDALELQKVRSQEAVDAISATVHGSELKESTGNVTGKDDIVSKFPCPPLKEKVNIIKHNRTISMVKGGATSGMKKESDALGSTAANKSQAPTMPSVSKVLPILEPPSDQRRVVEKIVEFILKNGREFEAILAEQNCKQGRFLFLLPSNQYHPYYLKVLQDAQESKLHGKGLVSRSMSQWGMKEKFKMVIGKSKKDGHDSSSKSNQSEVGVSLDAAAAILQAATRGIKNPGLDIFSKSSSSGGQGSNEGGRDLSSGSQRAYCSTKPNISVPVAKAIAETAALAAASEADSSESSLTKEQKLKAMKD</sequence>
<evidence type="ECO:0000256" key="6">
    <source>
        <dbReference type="ARBA" id="ARBA00023187"/>
    </source>
</evidence>
<evidence type="ECO:0000259" key="8">
    <source>
        <dbReference type="PROSITE" id="PS50128"/>
    </source>
</evidence>
<dbReference type="Proteomes" id="UP001457282">
    <property type="component" value="Unassembled WGS sequence"/>
</dbReference>
<dbReference type="InterPro" id="IPR040397">
    <property type="entry name" value="SWAP"/>
</dbReference>
<dbReference type="InterPro" id="IPR035967">
    <property type="entry name" value="SWAP/Surp_sf"/>
</dbReference>
<feature type="compositionally biased region" description="Basic and acidic residues" evidence="7">
    <location>
        <begin position="536"/>
        <end position="547"/>
    </location>
</feature>
<feature type="compositionally biased region" description="Low complexity" evidence="7">
    <location>
        <begin position="524"/>
        <end position="535"/>
    </location>
</feature>
<dbReference type="GO" id="GO:0003723">
    <property type="term" value="F:RNA binding"/>
    <property type="evidence" value="ECO:0007669"/>
    <property type="project" value="UniProtKB-KW"/>
</dbReference>
<dbReference type="Gene3D" id="1.10.10.790">
    <property type="entry name" value="Surp module"/>
    <property type="match status" value="2"/>
</dbReference>
<accession>A0AAW1XRA5</accession>
<keyword evidence="5" id="KW-0804">Transcription</keyword>
<feature type="region of interest" description="Disordered" evidence="7">
    <location>
        <begin position="475"/>
        <end position="502"/>
    </location>
</feature>
<dbReference type="InterPro" id="IPR000061">
    <property type="entry name" value="Surp"/>
</dbReference>
<feature type="domain" description="SURP motif" evidence="8">
    <location>
        <begin position="147"/>
        <end position="189"/>
    </location>
</feature>
<keyword evidence="10" id="KW-1185">Reference proteome</keyword>
<keyword evidence="6" id="KW-0508">mRNA splicing</keyword>
<evidence type="ECO:0000313" key="10">
    <source>
        <dbReference type="Proteomes" id="UP001457282"/>
    </source>
</evidence>
<dbReference type="GO" id="GO:0000395">
    <property type="term" value="P:mRNA 5'-splice site recognition"/>
    <property type="evidence" value="ECO:0007669"/>
    <property type="project" value="TreeGrafter"/>
</dbReference>
<dbReference type="Pfam" id="PF01805">
    <property type="entry name" value="Surp"/>
    <property type="match status" value="2"/>
</dbReference>
<keyword evidence="4" id="KW-0805">Transcription regulation</keyword>
<dbReference type="SUPFAM" id="SSF109905">
    <property type="entry name" value="Surp module (SWAP domain)"/>
    <property type="match status" value="2"/>
</dbReference>
<dbReference type="PANTHER" id="PTHR13161">
    <property type="entry name" value="SPLICING FACTOR SUPPRESSOR OF WHITE APRICOT"/>
    <property type="match status" value="1"/>
</dbReference>
<proteinExistence type="predicted"/>
<dbReference type="PROSITE" id="PS50128">
    <property type="entry name" value="SURP"/>
    <property type="match status" value="2"/>
</dbReference>
<evidence type="ECO:0000313" key="9">
    <source>
        <dbReference type="EMBL" id="KAK9938590.1"/>
    </source>
</evidence>